<keyword evidence="3" id="KW-0964">Secreted</keyword>
<dbReference type="Proteomes" id="UP001187682">
    <property type="component" value="Unassembled WGS sequence"/>
</dbReference>
<dbReference type="PANTHER" id="PTHR43037">
    <property type="entry name" value="UNNAMED PRODUCT-RELATED"/>
    <property type="match status" value="1"/>
</dbReference>
<evidence type="ECO:0000256" key="1">
    <source>
        <dbReference type="ARBA" id="ARBA00004613"/>
    </source>
</evidence>
<evidence type="ECO:0000256" key="6">
    <source>
        <dbReference type="ARBA" id="ARBA00023180"/>
    </source>
</evidence>
<dbReference type="GO" id="GO:0000272">
    <property type="term" value="P:polysaccharide catabolic process"/>
    <property type="evidence" value="ECO:0007669"/>
    <property type="project" value="UniProtKB-KW"/>
</dbReference>
<evidence type="ECO:0000256" key="3">
    <source>
        <dbReference type="ARBA" id="ARBA00022525"/>
    </source>
</evidence>
<dbReference type="InterPro" id="IPR010126">
    <property type="entry name" value="Esterase_phb"/>
</dbReference>
<proteinExistence type="predicted"/>
<dbReference type="Gene3D" id="3.40.50.1820">
    <property type="entry name" value="alpha/beta hydrolase"/>
    <property type="match status" value="1"/>
</dbReference>
<dbReference type="SUPFAM" id="SSF53474">
    <property type="entry name" value="alpha/beta-Hydrolases"/>
    <property type="match status" value="1"/>
</dbReference>
<evidence type="ECO:0000256" key="2">
    <source>
        <dbReference type="ARBA" id="ARBA00022487"/>
    </source>
</evidence>
<keyword evidence="7" id="KW-0119">Carbohydrate metabolism</keyword>
<dbReference type="GO" id="GO:0052689">
    <property type="term" value="F:carboxylic ester hydrolase activity"/>
    <property type="evidence" value="ECO:0007669"/>
    <property type="project" value="UniProtKB-KW"/>
</dbReference>
<evidence type="ECO:0000313" key="10">
    <source>
        <dbReference type="Proteomes" id="UP001187682"/>
    </source>
</evidence>
<organism evidence="9 10">
    <name type="scientific">Cephalotrichum gorgonifer</name>
    <dbReference type="NCBI Taxonomy" id="2041049"/>
    <lineage>
        <taxon>Eukaryota</taxon>
        <taxon>Fungi</taxon>
        <taxon>Dikarya</taxon>
        <taxon>Ascomycota</taxon>
        <taxon>Pezizomycotina</taxon>
        <taxon>Sordariomycetes</taxon>
        <taxon>Hypocreomycetidae</taxon>
        <taxon>Microascales</taxon>
        <taxon>Microascaceae</taxon>
        <taxon>Cephalotrichum</taxon>
    </lineage>
</organism>
<evidence type="ECO:0000256" key="8">
    <source>
        <dbReference type="ARBA" id="ARBA00023326"/>
    </source>
</evidence>
<dbReference type="InterPro" id="IPR050955">
    <property type="entry name" value="Plant_Biomass_Hydrol_Est"/>
</dbReference>
<keyword evidence="5" id="KW-0378">Hydrolase</keyword>
<dbReference type="AlphaFoldDB" id="A0AAE8MVX4"/>
<keyword evidence="2" id="KW-0719">Serine esterase</keyword>
<accession>A0AAE8MVX4</accession>
<keyword evidence="4" id="KW-0732">Signal</keyword>
<dbReference type="Pfam" id="PF10503">
    <property type="entry name" value="Esterase_PHB"/>
    <property type="match status" value="1"/>
</dbReference>
<name>A0AAE8MVX4_9PEZI</name>
<comment type="caution">
    <text evidence="9">The sequence shown here is derived from an EMBL/GenBank/DDBJ whole genome shotgun (WGS) entry which is preliminary data.</text>
</comment>
<gene>
    <name evidence="9" type="ORF">DNG_04349</name>
</gene>
<protein>
    <submittedName>
        <fullName evidence="9">Related to esterase</fullName>
    </submittedName>
</protein>
<evidence type="ECO:0000313" key="9">
    <source>
        <dbReference type="EMBL" id="SPO01676.1"/>
    </source>
</evidence>
<comment type="subcellular location">
    <subcellularLocation>
        <location evidence="1">Secreted</location>
    </subcellularLocation>
</comment>
<keyword evidence="10" id="KW-1185">Reference proteome</keyword>
<dbReference type="PANTHER" id="PTHR43037:SF3">
    <property type="entry name" value="FERULOYL ESTERASE B"/>
    <property type="match status" value="1"/>
</dbReference>
<dbReference type="GO" id="GO:0005576">
    <property type="term" value="C:extracellular region"/>
    <property type="evidence" value="ECO:0007669"/>
    <property type="project" value="UniProtKB-SubCell"/>
</dbReference>
<evidence type="ECO:0000256" key="4">
    <source>
        <dbReference type="ARBA" id="ARBA00022729"/>
    </source>
</evidence>
<dbReference type="EMBL" id="ONZQ02000005">
    <property type="protein sequence ID" value="SPO01676.1"/>
    <property type="molecule type" value="Genomic_DNA"/>
</dbReference>
<sequence length="197" mass="20985">MPDGGVAVEYLPVGNSELYACRLSEIQYSEENNYTAYADERGFIALFPSSKNNESCWDIASPESLIHEGGGDSTGLANIVRWAVSEYNADPAKAFVTGSSSGCMMTNVMGATYLDLFAASSCYSGFPAGCLAGAPGSSPGSGDPACGRGESVKSGEEWAKLVRDMFPSYNGTYPPTMIWHGTADEMVFYPNLEETLK</sequence>
<reference evidence="9" key="1">
    <citation type="submission" date="2018-03" db="EMBL/GenBank/DDBJ databases">
        <authorList>
            <person name="Guldener U."/>
        </authorList>
    </citation>
    <scope>NUCLEOTIDE SEQUENCE</scope>
</reference>
<evidence type="ECO:0000256" key="5">
    <source>
        <dbReference type="ARBA" id="ARBA00022801"/>
    </source>
</evidence>
<keyword evidence="8" id="KW-0624">Polysaccharide degradation</keyword>
<keyword evidence="6" id="KW-0325">Glycoprotein</keyword>
<evidence type="ECO:0000256" key="7">
    <source>
        <dbReference type="ARBA" id="ARBA00023277"/>
    </source>
</evidence>
<dbReference type="InterPro" id="IPR029058">
    <property type="entry name" value="AB_hydrolase_fold"/>
</dbReference>